<reference evidence="2" key="1">
    <citation type="journal article" date="2020" name="Mol. Plant Microbe Interact.">
        <title>Genome Sequence of the Biocontrol Agent Coniothyrium minitans strain Conio (IMI 134523).</title>
        <authorList>
            <person name="Patel D."/>
            <person name="Shittu T.A."/>
            <person name="Baroncelli R."/>
            <person name="Muthumeenakshi S."/>
            <person name="Osborne T.H."/>
            <person name="Janganan T.K."/>
            <person name="Sreenivasaprasad S."/>
        </authorList>
    </citation>
    <scope>NUCLEOTIDE SEQUENCE</scope>
    <source>
        <strain evidence="2">Conio</strain>
    </source>
</reference>
<feature type="compositionally biased region" description="Polar residues" evidence="1">
    <location>
        <begin position="18"/>
        <end position="33"/>
    </location>
</feature>
<accession>A0A9P6GQ59</accession>
<dbReference type="OrthoDB" id="6077919at2759"/>
<dbReference type="AlphaFoldDB" id="A0A9P6GQ59"/>
<keyword evidence="3" id="KW-1185">Reference proteome</keyword>
<organism evidence="2 3">
    <name type="scientific">Paraphaeosphaeria minitans</name>
    <dbReference type="NCBI Taxonomy" id="565426"/>
    <lineage>
        <taxon>Eukaryota</taxon>
        <taxon>Fungi</taxon>
        <taxon>Dikarya</taxon>
        <taxon>Ascomycota</taxon>
        <taxon>Pezizomycotina</taxon>
        <taxon>Dothideomycetes</taxon>
        <taxon>Pleosporomycetidae</taxon>
        <taxon>Pleosporales</taxon>
        <taxon>Massarineae</taxon>
        <taxon>Didymosphaeriaceae</taxon>
        <taxon>Paraphaeosphaeria</taxon>
    </lineage>
</organism>
<evidence type="ECO:0000256" key="1">
    <source>
        <dbReference type="SAM" id="MobiDB-lite"/>
    </source>
</evidence>
<proteinExistence type="predicted"/>
<name>A0A9P6GQ59_9PLEO</name>
<dbReference type="EMBL" id="WJXW01000003">
    <property type="protein sequence ID" value="KAF9738184.1"/>
    <property type="molecule type" value="Genomic_DNA"/>
</dbReference>
<feature type="compositionally biased region" description="Low complexity" evidence="1">
    <location>
        <begin position="34"/>
        <end position="52"/>
    </location>
</feature>
<sequence length="176" mass="18399">MTKQILDEAIAKNDPSGIITSGGKTTQWSLEDASSSSSTPRSQSPTLTPTSSQFLDSYPPSGTSTPGFVPPGIPNLSTTLTLRPRSGAKLQTCPLCPSVKLRTYAPKALHDHLSSAVHQCSNALIAASYLPAPAITFHCPRGLAGAGDATKIKEFASVAGWRSISRAVPARGAKKR</sequence>
<evidence type="ECO:0000313" key="3">
    <source>
        <dbReference type="Proteomes" id="UP000756921"/>
    </source>
</evidence>
<protein>
    <submittedName>
        <fullName evidence="2">Uncharacterized protein</fullName>
    </submittedName>
</protein>
<feature type="region of interest" description="Disordered" evidence="1">
    <location>
        <begin position="14"/>
        <end position="71"/>
    </location>
</feature>
<dbReference type="Proteomes" id="UP000756921">
    <property type="component" value="Unassembled WGS sequence"/>
</dbReference>
<comment type="caution">
    <text evidence="2">The sequence shown here is derived from an EMBL/GenBank/DDBJ whole genome shotgun (WGS) entry which is preliminary data.</text>
</comment>
<evidence type="ECO:0000313" key="2">
    <source>
        <dbReference type="EMBL" id="KAF9738184.1"/>
    </source>
</evidence>
<gene>
    <name evidence="2" type="ORF">PMIN01_03467</name>
</gene>